<dbReference type="SUPFAM" id="SSF69572">
    <property type="entry name" value="Activating enzymes of the ubiquitin-like proteins"/>
    <property type="match status" value="1"/>
</dbReference>
<dbReference type="Proteomes" id="UP000266118">
    <property type="component" value="Chromosome"/>
</dbReference>
<evidence type="ECO:0000313" key="2">
    <source>
        <dbReference type="EMBL" id="AYD49064.1"/>
    </source>
</evidence>
<gene>
    <name evidence="2" type="ORF">D6B99_16435</name>
</gene>
<keyword evidence="2" id="KW-0808">Transferase</keyword>
<evidence type="ECO:0000313" key="3">
    <source>
        <dbReference type="Proteomes" id="UP000266118"/>
    </source>
</evidence>
<dbReference type="Pfam" id="PF00899">
    <property type="entry name" value="ThiF"/>
    <property type="match status" value="1"/>
</dbReference>
<evidence type="ECO:0000259" key="1">
    <source>
        <dbReference type="Pfam" id="PF00899"/>
    </source>
</evidence>
<dbReference type="InterPro" id="IPR045886">
    <property type="entry name" value="ThiF/MoeB/HesA"/>
</dbReference>
<dbReference type="InterPro" id="IPR035985">
    <property type="entry name" value="Ubiquitin-activating_enz"/>
</dbReference>
<dbReference type="PANTHER" id="PTHR43267:SF1">
    <property type="entry name" value="TRNA THREONYLCARBAMOYLADENOSINE DEHYDRATASE"/>
    <property type="match status" value="1"/>
</dbReference>
<dbReference type="OrthoDB" id="9804286at2"/>
<protein>
    <submittedName>
        <fullName evidence="2">ThiF family adenylyltransferase</fullName>
    </submittedName>
</protein>
<dbReference type="Gene3D" id="3.40.50.720">
    <property type="entry name" value="NAD(P)-binding Rossmann-like Domain"/>
    <property type="match status" value="1"/>
</dbReference>
<feature type="domain" description="THIF-type NAD/FAD binding fold" evidence="1">
    <location>
        <begin position="4"/>
        <end position="162"/>
    </location>
</feature>
<reference evidence="2 3" key="1">
    <citation type="submission" date="2018-09" db="EMBL/GenBank/DDBJ databases">
        <title>Arachidicoccus sp. nov., a bacterium isolated from soil.</title>
        <authorList>
            <person name="Weon H.-Y."/>
            <person name="Kwon S.-W."/>
            <person name="Lee S.A."/>
        </authorList>
    </citation>
    <scope>NUCLEOTIDE SEQUENCE [LARGE SCALE GENOMIC DNA]</scope>
    <source>
        <strain evidence="2 3">KIS59-12</strain>
    </source>
</reference>
<dbReference type="EMBL" id="CP032489">
    <property type="protein sequence ID" value="AYD49064.1"/>
    <property type="molecule type" value="Genomic_DNA"/>
</dbReference>
<dbReference type="InterPro" id="IPR000594">
    <property type="entry name" value="ThiF_NAD_FAD-bd"/>
</dbReference>
<dbReference type="RefSeq" id="WP_119990424.1">
    <property type="nucleotide sequence ID" value="NZ_CP032489.1"/>
</dbReference>
<organism evidence="2 3">
    <name type="scientific">Arachidicoccus soli</name>
    <dbReference type="NCBI Taxonomy" id="2341117"/>
    <lineage>
        <taxon>Bacteria</taxon>
        <taxon>Pseudomonadati</taxon>
        <taxon>Bacteroidota</taxon>
        <taxon>Chitinophagia</taxon>
        <taxon>Chitinophagales</taxon>
        <taxon>Chitinophagaceae</taxon>
        <taxon>Arachidicoccus</taxon>
    </lineage>
</organism>
<dbReference type="GO" id="GO:0061504">
    <property type="term" value="P:cyclic threonylcarbamoyladenosine biosynthetic process"/>
    <property type="evidence" value="ECO:0007669"/>
    <property type="project" value="TreeGrafter"/>
</dbReference>
<dbReference type="PANTHER" id="PTHR43267">
    <property type="entry name" value="TRNA THREONYLCARBAMOYLADENOSINE DEHYDRATASE"/>
    <property type="match status" value="1"/>
</dbReference>
<keyword evidence="2" id="KW-0548">Nucleotidyltransferase</keyword>
<accession>A0A386HUL9</accession>
<dbReference type="KEGG" id="ark:D6B99_16435"/>
<dbReference type="AlphaFoldDB" id="A0A386HUL9"/>
<sequence>MDIYKRNRIYINEPDQAKLRNYKVLIAGSGIGSVIAECALRLGFENITVVDGDKVELTNLNRQNYIYKDIGKTKAESIAMRLRSINPNANIKVYDQFITSENITSFIEQYDVAINALDFTSDVPFKFDEACQSKNIPVLHPYNIGWAGLVFVVMPNGKNLGYLSNDYHQFEKEVIHYVLENIDKVPKTKEWLEHVLSEYLKEKEIQSPPQLSISSFLLAGGCTHLLYKLALNKPVKAFPEFYIFGLEDSF</sequence>
<dbReference type="GO" id="GO:0061503">
    <property type="term" value="F:tRNA threonylcarbamoyladenosine dehydratase"/>
    <property type="evidence" value="ECO:0007669"/>
    <property type="project" value="TreeGrafter"/>
</dbReference>
<keyword evidence="3" id="KW-1185">Reference proteome</keyword>
<name>A0A386HUL9_9BACT</name>
<dbReference type="GO" id="GO:0016779">
    <property type="term" value="F:nucleotidyltransferase activity"/>
    <property type="evidence" value="ECO:0007669"/>
    <property type="project" value="UniProtKB-KW"/>
</dbReference>
<dbReference type="GO" id="GO:0008641">
    <property type="term" value="F:ubiquitin-like modifier activating enzyme activity"/>
    <property type="evidence" value="ECO:0007669"/>
    <property type="project" value="InterPro"/>
</dbReference>
<proteinExistence type="predicted"/>